<protein>
    <submittedName>
        <fullName evidence="3">Uncharacterized protein</fullName>
    </submittedName>
</protein>
<sequence length="234" mass="25145">MRTSALSLIALVAIIGALVPTAESAPTPAPWWSFDYNPVSSFAYFGGIDSALVSGDDGDDAQAKSIKAAAREQAKAAKQPRTNHQGAYLREVPIGYQNSERRIKAYEQMARLHDPMTKILPVKDARENHRPHLIATIHPVINMRSSSLSIVLVAAIALFVSPAQSVPTPWFSNNYFASVWAPGTLWAGNNAAALTSNNDPKAQEKLLEDQSASAANGTVTPESAPAKRSPEKDN</sequence>
<dbReference type="Proteomes" id="UP000267251">
    <property type="component" value="Unassembled WGS sequence"/>
</dbReference>
<organism evidence="3 4">
    <name type="scientific">Piptocephalis cylindrospora</name>
    <dbReference type="NCBI Taxonomy" id="1907219"/>
    <lineage>
        <taxon>Eukaryota</taxon>
        <taxon>Fungi</taxon>
        <taxon>Fungi incertae sedis</taxon>
        <taxon>Zoopagomycota</taxon>
        <taxon>Zoopagomycotina</taxon>
        <taxon>Zoopagomycetes</taxon>
        <taxon>Zoopagales</taxon>
        <taxon>Piptocephalidaceae</taxon>
        <taxon>Piptocephalis</taxon>
    </lineage>
</organism>
<feature type="compositionally biased region" description="Polar residues" evidence="1">
    <location>
        <begin position="210"/>
        <end position="221"/>
    </location>
</feature>
<feature type="chain" id="PRO_5020742855" evidence="2">
    <location>
        <begin position="25"/>
        <end position="234"/>
    </location>
</feature>
<accession>A0A4P9Y4H4</accession>
<gene>
    <name evidence="3" type="ORF">BJ684DRAFT_19777</name>
</gene>
<proteinExistence type="predicted"/>
<keyword evidence="4" id="KW-1185">Reference proteome</keyword>
<reference evidence="4" key="1">
    <citation type="journal article" date="2018" name="Nat. Microbiol.">
        <title>Leveraging single-cell genomics to expand the fungal tree of life.</title>
        <authorList>
            <person name="Ahrendt S.R."/>
            <person name="Quandt C.A."/>
            <person name="Ciobanu D."/>
            <person name="Clum A."/>
            <person name="Salamov A."/>
            <person name="Andreopoulos B."/>
            <person name="Cheng J.F."/>
            <person name="Woyke T."/>
            <person name="Pelin A."/>
            <person name="Henrissat B."/>
            <person name="Reynolds N.K."/>
            <person name="Benny G.L."/>
            <person name="Smith M.E."/>
            <person name="James T.Y."/>
            <person name="Grigoriev I.V."/>
        </authorList>
    </citation>
    <scope>NUCLEOTIDE SEQUENCE [LARGE SCALE GENOMIC DNA]</scope>
</reference>
<evidence type="ECO:0000313" key="4">
    <source>
        <dbReference type="Proteomes" id="UP000267251"/>
    </source>
</evidence>
<feature type="signal peptide" evidence="2">
    <location>
        <begin position="1"/>
        <end position="24"/>
    </location>
</feature>
<evidence type="ECO:0000256" key="2">
    <source>
        <dbReference type="SAM" id="SignalP"/>
    </source>
</evidence>
<name>A0A4P9Y4H4_9FUNG</name>
<feature type="region of interest" description="Disordered" evidence="1">
    <location>
        <begin position="204"/>
        <end position="234"/>
    </location>
</feature>
<dbReference type="EMBL" id="KZ987948">
    <property type="protein sequence ID" value="RKP13763.1"/>
    <property type="molecule type" value="Genomic_DNA"/>
</dbReference>
<keyword evidence="2" id="KW-0732">Signal</keyword>
<evidence type="ECO:0000313" key="3">
    <source>
        <dbReference type="EMBL" id="RKP13763.1"/>
    </source>
</evidence>
<dbReference type="AlphaFoldDB" id="A0A4P9Y4H4"/>
<evidence type="ECO:0000256" key="1">
    <source>
        <dbReference type="SAM" id="MobiDB-lite"/>
    </source>
</evidence>